<keyword evidence="3" id="KW-1185">Reference proteome</keyword>
<name>A0A232EP98_9HYME</name>
<dbReference type="EMBL" id="NNAY01002981">
    <property type="protein sequence ID" value="OXU20185.1"/>
    <property type="molecule type" value="Genomic_DNA"/>
</dbReference>
<accession>A0A232EP98</accession>
<evidence type="ECO:0000256" key="1">
    <source>
        <dbReference type="SAM" id="MobiDB-lite"/>
    </source>
</evidence>
<gene>
    <name evidence="2" type="ORF">TSAR_003594</name>
</gene>
<protein>
    <submittedName>
        <fullName evidence="2">Uncharacterized protein</fullName>
    </submittedName>
</protein>
<feature type="region of interest" description="Disordered" evidence="1">
    <location>
        <begin position="1"/>
        <end position="24"/>
    </location>
</feature>
<organism evidence="2 3">
    <name type="scientific">Trichomalopsis sarcophagae</name>
    <dbReference type="NCBI Taxonomy" id="543379"/>
    <lineage>
        <taxon>Eukaryota</taxon>
        <taxon>Metazoa</taxon>
        <taxon>Ecdysozoa</taxon>
        <taxon>Arthropoda</taxon>
        <taxon>Hexapoda</taxon>
        <taxon>Insecta</taxon>
        <taxon>Pterygota</taxon>
        <taxon>Neoptera</taxon>
        <taxon>Endopterygota</taxon>
        <taxon>Hymenoptera</taxon>
        <taxon>Apocrita</taxon>
        <taxon>Proctotrupomorpha</taxon>
        <taxon>Chalcidoidea</taxon>
        <taxon>Pteromalidae</taxon>
        <taxon>Pteromalinae</taxon>
        <taxon>Trichomalopsis</taxon>
    </lineage>
</organism>
<feature type="region of interest" description="Disordered" evidence="1">
    <location>
        <begin position="38"/>
        <end position="65"/>
    </location>
</feature>
<proteinExistence type="predicted"/>
<dbReference type="Proteomes" id="UP000215335">
    <property type="component" value="Unassembled WGS sequence"/>
</dbReference>
<dbReference type="AlphaFoldDB" id="A0A232EP98"/>
<comment type="caution">
    <text evidence="2">The sequence shown here is derived from an EMBL/GenBank/DDBJ whole genome shotgun (WGS) entry which is preliminary data.</text>
</comment>
<feature type="non-terminal residue" evidence="2">
    <location>
        <position position="65"/>
    </location>
</feature>
<feature type="compositionally biased region" description="Basic and acidic residues" evidence="1">
    <location>
        <begin position="13"/>
        <end position="23"/>
    </location>
</feature>
<evidence type="ECO:0000313" key="2">
    <source>
        <dbReference type="EMBL" id="OXU20185.1"/>
    </source>
</evidence>
<reference evidence="2 3" key="1">
    <citation type="journal article" date="2017" name="Curr. Biol.">
        <title>The Evolution of Venom by Co-option of Single-Copy Genes.</title>
        <authorList>
            <person name="Martinson E.O."/>
            <person name="Mrinalini"/>
            <person name="Kelkar Y.D."/>
            <person name="Chang C.H."/>
            <person name="Werren J.H."/>
        </authorList>
    </citation>
    <scope>NUCLEOTIDE SEQUENCE [LARGE SCALE GENOMIC DNA]</scope>
    <source>
        <strain evidence="2 3">Alberta</strain>
        <tissue evidence="2">Whole body</tissue>
    </source>
</reference>
<evidence type="ECO:0000313" key="3">
    <source>
        <dbReference type="Proteomes" id="UP000215335"/>
    </source>
</evidence>
<sequence length="65" mass="7981">MHRHRVHQSQCESPREWTGRELPQRASRQLFLHLRVPRDLRGRRRAASARVRNQSTVEEERKRER</sequence>